<dbReference type="AlphaFoldDB" id="A0A0E9QAG4"/>
<organism evidence="1">
    <name type="scientific">Anguilla anguilla</name>
    <name type="common">European freshwater eel</name>
    <name type="synonym">Muraena anguilla</name>
    <dbReference type="NCBI Taxonomy" id="7936"/>
    <lineage>
        <taxon>Eukaryota</taxon>
        <taxon>Metazoa</taxon>
        <taxon>Chordata</taxon>
        <taxon>Craniata</taxon>
        <taxon>Vertebrata</taxon>
        <taxon>Euteleostomi</taxon>
        <taxon>Actinopterygii</taxon>
        <taxon>Neopterygii</taxon>
        <taxon>Teleostei</taxon>
        <taxon>Anguilliformes</taxon>
        <taxon>Anguillidae</taxon>
        <taxon>Anguilla</taxon>
    </lineage>
</organism>
<evidence type="ECO:0000313" key="1">
    <source>
        <dbReference type="EMBL" id="JAH13305.1"/>
    </source>
</evidence>
<sequence>MTDIIFPCDTLILENLLHKGVSQVNKL</sequence>
<dbReference type="EMBL" id="GBXM01095272">
    <property type="protein sequence ID" value="JAH13305.1"/>
    <property type="molecule type" value="Transcribed_RNA"/>
</dbReference>
<protein>
    <submittedName>
        <fullName evidence="1">Uncharacterized protein</fullName>
    </submittedName>
</protein>
<proteinExistence type="predicted"/>
<name>A0A0E9QAG4_ANGAN</name>
<reference evidence="1" key="2">
    <citation type="journal article" date="2015" name="Fish Shellfish Immunol.">
        <title>Early steps in the European eel (Anguilla anguilla)-Vibrio vulnificus interaction in the gills: Role of the RtxA13 toxin.</title>
        <authorList>
            <person name="Callol A."/>
            <person name="Pajuelo D."/>
            <person name="Ebbesson L."/>
            <person name="Teles M."/>
            <person name="MacKenzie S."/>
            <person name="Amaro C."/>
        </authorList>
    </citation>
    <scope>NUCLEOTIDE SEQUENCE</scope>
</reference>
<accession>A0A0E9QAG4</accession>
<reference evidence="1" key="1">
    <citation type="submission" date="2014-11" db="EMBL/GenBank/DDBJ databases">
        <authorList>
            <person name="Amaro Gonzalez C."/>
        </authorList>
    </citation>
    <scope>NUCLEOTIDE SEQUENCE</scope>
</reference>